<evidence type="ECO:0000313" key="3">
    <source>
        <dbReference type="Proteomes" id="UP000663870"/>
    </source>
</evidence>
<name>A0A815CCT0_9BILA</name>
<dbReference type="AlphaFoldDB" id="A0A815CCT0"/>
<dbReference type="EMBL" id="CAJNOL010001077">
    <property type="protein sequence ID" value="CAF1281811.1"/>
    <property type="molecule type" value="Genomic_DNA"/>
</dbReference>
<evidence type="ECO:0000313" key="1">
    <source>
        <dbReference type="EMBL" id="CAF1281811.1"/>
    </source>
</evidence>
<evidence type="ECO:0000313" key="2">
    <source>
        <dbReference type="EMBL" id="CAF1282595.1"/>
    </source>
</evidence>
<keyword evidence="3" id="KW-1185">Reference proteome</keyword>
<accession>A0A815CCT0</accession>
<dbReference type="EMBL" id="CAJNOL010001080">
    <property type="protein sequence ID" value="CAF1282595.1"/>
    <property type="molecule type" value="Genomic_DNA"/>
</dbReference>
<organism evidence="1 3">
    <name type="scientific">Rotaria sordida</name>
    <dbReference type="NCBI Taxonomy" id="392033"/>
    <lineage>
        <taxon>Eukaryota</taxon>
        <taxon>Metazoa</taxon>
        <taxon>Spiralia</taxon>
        <taxon>Gnathifera</taxon>
        <taxon>Rotifera</taxon>
        <taxon>Eurotatoria</taxon>
        <taxon>Bdelloidea</taxon>
        <taxon>Philodinida</taxon>
        <taxon>Philodinidae</taxon>
        <taxon>Rotaria</taxon>
    </lineage>
</organism>
<gene>
    <name evidence="1" type="ORF">JXQ802_LOCUS28532</name>
    <name evidence="2" type="ORF">JXQ802_LOCUS28572</name>
</gene>
<comment type="caution">
    <text evidence="1">The sequence shown here is derived from an EMBL/GenBank/DDBJ whole genome shotgun (WGS) entry which is preliminary data.</text>
</comment>
<sequence length="78" mass="8421">MMCAEADTSQCEGINMNLFCTWLSNGEIVASSSCKTSTGGLNHNEHTGSRCGHYEYHVSCHNALGSTTDKQVSYEATL</sequence>
<reference evidence="1" key="1">
    <citation type="submission" date="2021-02" db="EMBL/GenBank/DDBJ databases">
        <authorList>
            <person name="Nowell W R."/>
        </authorList>
    </citation>
    <scope>NUCLEOTIDE SEQUENCE</scope>
</reference>
<proteinExistence type="predicted"/>
<protein>
    <submittedName>
        <fullName evidence="1">Uncharacterized protein</fullName>
    </submittedName>
</protein>
<dbReference type="Proteomes" id="UP000663870">
    <property type="component" value="Unassembled WGS sequence"/>
</dbReference>